<accession>A0A151M193</accession>
<comment type="caution">
    <text evidence="1">The sequence shown here is derived from an EMBL/GenBank/DDBJ whole genome shotgun (WGS) entry which is preliminary data.</text>
</comment>
<proteinExistence type="predicted"/>
<name>A0A151M193_ALLMI</name>
<organism evidence="1 2">
    <name type="scientific">Alligator mississippiensis</name>
    <name type="common">American alligator</name>
    <dbReference type="NCBI Taxonomy" id="8496"/>
    <lineage>
        <taxon>Eukaryota</taxon>
        <taxon>Metazoa</taxon>
        <taxon>Chordata</taxon>
        <taxon>Craniata</taxon>
        <taxon>Vertebrata</taxon>
        <taxon>Euteleostomi</taxon>
        <taxon>Archelosauria</taxon>
        <taxon>Archosauria</taxon>
        <taxon>Crocodylia</taxon>
        <taxon>Alligatoridae</taxon>
        <taxon>Alligatorinae</taxon>
        <taxon>Alligator</taxon>
    </lineage>
</organism>
<evidence type="ECO:0000313" key="1">
    <source>
        <dbReference type="EMBL" id="KYO18226.1"/>
    </source>
</evidence>
<dbReference type="AlphaFoldDB" id="A0A151M193"/>
<dbReference type="EMBL" id="AKHW03006853">
    <property type="protein sequence ID" value="KYO18226.1"/>
    <property type="molecule type" value="Genomic_DNA"/>
</dbReference>
<gene>
    <name evidence="1" type="ORF">Y1Q_0011783</name>
</gene>
<protein>
    <submittedName>
        <fullName evidence="1">Uncharacterized protein</fullName>
    </submittedName>
</protein>
<keyword evidence="2" id="KW-1185">Reference proteome</keyword>
<reference evidence="1 2" key="1">
    <citation type="journal article" date="2012" name="Genome Biol.">
        <title>Sequencing three crocodilian genomes to illuminate the evolution of archosaurs and amniotes.</title>
        <authorList>
            <person name="St John J.A."/>
            <person name="Braun E.L."/>
            <person name="Isberg S.R."/>
            <person name="Miles L.G."/>
            <person name="Chong A.Y."/>
            <person name="Gongora J."/>
            <person name="Dalzell P."/>
            <person name="Moran C."/>
            <person name="Bed'hom B."/>
            <person name="Abzhanov A."/>
            <person name="Burgess S.C."/>
            <person name="Cooksey A.M."/>
            <person name="Castoe T.A."/>
            <person name="Crawford N.G."/>
            <person name="Densmore L.D."/>
            <person name="Drew J.C."/>
            <person name="Edwards S.V."/>
            <person name="Faircloth B.C."/>
            <person name="Fujita M.K."/>
            <person name="Greenwold M.J."/>
            <person name="Hoffmann F.G."/>
            <person name="Howard J.M."/>
            <person name="Iguchi T."/>
            <person name="Janes D.E."/>
            <person name="Khan S.Y."/>
            <person name="Kohno S."/>
            <person name="de Koning A.J."/>
            <person name="Lance S.L."/>
            <person name="McCarthy F.M."/>
            <person name="McCormack J.E."/>
            <person name="Merchant M.E."/>
            <person name="Peterson D.G."/>
            <person name="Pollock D.D."/>
            <person name="Pourmand N."/>
            <person name="Raney B.J."/>
            <person name="Roessler K.A."/>
            <person name="Sanford J.R."/>
            <person name="Sawyer R.H."/>
            <person name="Schmidt C.J."/>
            <person name="Triplett E.W."/>
            <person name="Tuberville T.D."/>
            <person name="Venegas-Anaya M."/>
            <person name="Howard J.T."/>
            <person name="Jarvis E.D."/>
            <person name="Guillette L.J.Jr."/>
            <person name="Glenn T.C."/>
            <person name="Green R.E."/>
            <person name="Ray D.A."/>
        </authorList>
    </citation>
    <scope>NUCLEOTIDE SEQUENCE [LARGE SCALE GENOMIC DNA]</scope>
    <source>
        <strain evidence="1">KSC_2009_1</strain>
    </source>
</reference>
<sequence length="132" mass="14954">MTVLMQLVPLRRDDMLQCDVLNVSQVALRGGTAGILPSVLAALQSPWRRLQSPLGRNLFLLYTLQFSVCNTKFTSLDEVENENPNFWKFHLAKTNGKSWTYAVHIIQNESHADRSKCQLIFTTSLQDARAGF</sequence>
<evidence type="ECO:0000313" key="2">
    <source>
        <dbReference type="Proteomes" id="UP000050525"/>
    </source>
</evidence>
<dbReference type="Proteomes" id="UP000050525">
    <property type="component" value="Unassembled WGS sequence"/>
</dbReference>